<dbReference type="Pfam" id="PF01041">
    <property type="entry name" value="DegT_DnrJ_EryC1"/>
    <property type="match status" value="1"/>
</dbReference>
<evidence type="ECO:0000256" key="3">
    <source>
        <dbReference type="PIRSR" id="PIRSR000390-2"/>
    </source>
</evidence>
<evidence type="ECO:0000256" key="4">
    <source>
        <dbReference type="RuleBase" id="RU004508"/>
    </source>
</evidence>
<dbReference type="PIRSF" id="PIRSF000390">
    <property type="entry name" value="PLP_StrS"/>
    <property type="match status" value="1"/>
</dbReference>
<accession>A0A344TJL2</accession>
<comment type="similarity">
    <text evidence="1 4">Belongs to the DegT/DnrJ/EryC1 family.</text>
</comment>
<name>A0A344TJL2_9BACT</name>
<gene>
    <name evidence="5" type="ORF">DR864_14275</name>
</gene>
<dbReference type="RefSeq" id="WP_114067614.1">
    <property type="nucleotide sequence ID" value="NZ_CP030850.1"/>
</dbReference>
<feature type="active site" description="Proton acceptor" evidence="2">
    <location>
        <position position="197"/>
    </location>
</feature>
<dbReference type="InterPro" id="IPR015421">
    <property type="entry name" value="PyrdxlP-dep_Trfase_major"/>
</dbReference>
<keyword evidence="5" id="KW-0808">Transferase</keyword>
<dbReference type="EMBL" id="CP030850">
    <property type="protein sequence ID" value="AXE18833.1"/>
    <property type="molecule type" value="Genomic_DNA"/>
</dbReference>
<dbReference type="Proteomes" id="UP000251993">
    <property type="component" value="Chromosome"/>
</dbReference>
<keyword evidence="6" id="KW-1185">Reference proteome</keyword>
<sequence length="382" mass="42974">MITEKPMNEFPVMDTGDGIVLFHPNIPAKAALNVTEVLNTRWIGQGPRVEEFENRFEEKFTAPCKSLAVGSGTDALHLSYLLAGLQAGDEVIAPVFTCTATNIPFLYMGIKIVFADIDENLNIDVNHVARLITPKTKAIVCVHYGGLPCDMDELWALGAKHNIAIIEDAAHAVGAKYKGEYIGSQSDFTMFSFQAIKHITTGDGGMLVVKDKSLVEKAKRLRWFGIDRSSKQKGIWENDIVEVGYKYQMTDIAASLGLASLDEFDEHLAHRQKLYRLYCDLLKDIKGIRVIGSEYTDREHAAWLLTAEVDDRENLVKYLREHGIESGQVHYRNDKYSIFGGRTPGQFPKMDAIEDRYLVLPLHAKVTEDDVEYIAYILRKGW</sequence>
<dbReference type="GO" id="GO:0030170">
    <property type="term" value="F:pyridoxal phosphate binding"/>
    <property type="evidence" value="ECO:0007669"/>
    <property type="project" value="TreeGrafter"/>
</dbReference>
<dbReference type="GO" id="GO:0008483">
    <property type="term" value="F:transaminase activity"/>
    <property type="evidence" value="ECO:0007669"/>
    <property type="project" value="UniProtKB-KW"/>
</dbReference>
<dbReference type="Gene3D" id="3.40.640.10">
    <property type="entry name" value="Type I PLP-dependent aspartate aminotransferase-like (Major domain)"/>
    <property type="match status" value="1"/>
</dbReference>
<dbReference type="InterPro" id="IPR000653">
    <property type="entry name" value="DegT/StrS_aminotransferase"/>
</dbReference>
<dbReference type="KEGG" id="run:DR864_14275"/>
<reference evidence="5 6" key="1">
    <citation type="submission" date="2018-07" db="EMBL/GenBank/DDBJ databases">
        <title>Genome sequencing of Runella.</title>
        <authorList>
            <person name="Baek M.-G."/>
            <person name="Yi H."/>
        </authorList>
    </citation>
    <scope>NUCLEOTIDE SEQUENCE [LARGE SCALE GENOMIC DNA]</scope>
    <source>
        <strain evidence="5 6">HYN0085</strain>
    </source>
</reference>
<dbReference type="GO" id="GO:0000271">
    <property type="term" value="P:polysaccharide biosynthetic process"/>
    <property type="evidence" value="ECO:0007669"/>
    <property type="project" value="TreeGrafter"/>
</dbReference>
<dbReference type="SUPFAM" id="SSF53383">
    <property type="entry name" value="PLP-dependent transferases"/>
    <property type="match status" value="1"/>
</dbReference>
<proteinExistence type="inferred from homology"/>
<evidence type="ECO:0000313" key="6">
    <source>
        <dbReference type="Proteomes" id="UP000251993"/>
    </source>
</evidence>
<dbReference type="OrthoDB" id="9810913at2"/>
<dbReference type="InterPro" id="IPR015424">
    <property type="entry name" value="PyrdxlP-dep_Trfase"/>
</dbReference>
<dbReference type="PANTHER" id="PTHR30244:SF34">
    <property type="entry name" value="DTDP-4-AMINO-4,6-DIDEOXYGALACTOSE TRANSAMINASE"/>
    <property type="match status" value="1"/>
</dbReference>
<keyword evidence="3 4" id="KW-0663">Pyridoxal phosphate</keyword>
<evidence type="ECO:0000256" key="1">
    <source>
        <dbReference type="ARBA" id="ARBA00037999"/>
    </source>
</evidence>
<protein>
    <submittedName>
        <fullName evidence="5">DegT/DnrJ/EryC1/StrS family aminotransferase</fullName>
    </submittedName>
</protein>
<evidence type="ECO:0000313" key="5">
    <source>
        <dbReference type="EMBL" id="AXE18833.1"/>
    </source>
</evidence>
<evidence type="ECO:0000256" key="2">
    <source>
        <dbReference type="PIRSR" id="PIRSR000390-1"/>
    </source>
</evidence>
<dbReference type="InterPro" id="IPR015422">
    <property type="entry name" value="PyrdxlP-dep_Trfase_small"/>
</dbReference>
<dbReference type="CDD" id="cd00616">
    <property type="entry name" value="AHBA_syn"/>
    <property type="match status" value="1"/>
</dbReference>
<dbReference type="AlphaFoldDB" id="A0A344TJL2"/>
<feature type="modified residue" description="N6-(pyridoxal phosphate)lysine" evidence="3">
    <location>
        <position position="197"/>
    </location>
</feature>
<keyword evidence="5" id="KW-0032">Aminotransferase</keyword>
<organism evidence="5 6">
    <name type="scientific">Runella rosea</name>
    <dbReference type="NCBI Taxonomy" id="2259595"/>
    <lineage>
        <taxon>Bacteria</taxon>
        <taxon>Pseudomonadati</taxon>
        <taxon>Bacteroidota</taxon>
        <taxon>Cytophagia</taxon>
        <taxon>Cytophagales</taxon>
        <taxon>Spirosomataceae</taxon>
        <taxon>Runella</taxon>
    </lineage>
</organism>
<dbReference type="PANTHER" id="PTHR30244">
    <property type="entry name" value="TRANSAMINASE"/>
    <property type="match status" value="1"/>
</dbReference>
<dbReference type="Gene3D" id="3.90.1150.10">
    <property type="entry name" value="Aspartate Aminotransferase, domain 1"/>
    <property type="match status" value="1"/>
</dbReference>